<feature type="compositionally biased region" description="Acidic residues" evidence="9">
    <location>
        <begin position="73"/>
        <end position="87"/>
    </location>
</feature>
<evidence type="ECO:0000256" key="4">
    <source>
        <dbReference type="ARBA" id="ARBA00022692"/>
    </source>
</evidence>
<dbReference type="PANTHER" id="PTHR16228">
    <property type="entry name" value="DIVALENT CATION TRANSPORTER SOLUTE CARRIER FAMILY 41"/>
    <property type="match status" value="1"/>
</dbReference>
<keyword evidence="4 10" id="KW-0812">Transmembrane</keyword>
<organism evidence="12 13">
    <name type="scientific">Armadillidium nasatum</name>
    <dbReference type="NCBI Taxonomy" id="96803"/>
    <lineage>
        <taxon>Eukaryota</taxon>
        <taxon>Metazoa</taxon>
        <taxon>Ecdysozoa</taxon>
        <taxon>Arthropoda</taxon>
        <taxon>Crustacea</taxon>
        <taxon>Multicrustacea</taxon>
        <taxon>Malacostraca</taxon>
        <taxon>Eumalacostraca</taxon>
        <taxon>Peracarida</taxon>
        <taxon>Isopoda</taxon>
        <taxon>Oniscidea</taxon>
        <taxon>Crinocheta</taxon>
        <taxon>Armadillidiidae</taxon>
        <taxon>Armadillidium</taxon>
    </lineage>
</organism>
<protein>
    <submittedName>
        <fullName evidence="12">Solute carrier family 41 member 1</fullName>
    </submittedName>
</protein>
<feature type="domain" description="SLC41A/MgtE integral membrane" evidence="11">
    <location>
        <begin position="147"/>
        <end position="280"/>
    </location>
</feature>
<feature type="transmembrane region" description="Helical" evidence="10">
    <location>
        <begin position="487"/>
        <end position="510"/>
    </location>
</feature>
<feature type="transmembrane region" description="Helical" evidence="10">
    <location>
        <begin position="184"/>
        <end position="213"/>
    </location>
</feature>
<dbReference type="FunFam" id="1.10.357.20:FF:000002">
    <property type="entry name" value="Solute carrier family 41, member 2"/>
    <property type="match status" value="1"/>
</dbReference>
<feature type="transmembrane region" description="Helical" evidence="10">
    <location>
        <begin position="294"/>
        <end position="313"/>
    </location>
</feature>
<comment type="subcellular location">
    <subcellularLocation>
        <location evidence="1">Membrane</location>
        <topology evidence="1">Multi-pass membrane protein</topology>
    </subcellularLocation>
</comment>
<feature type="transmembrane region" description="Helical" evidence="10">
    <location>
        <begin position="143"/>
        <end position="163"/>
    </location>
</feature>
<evidence type="ECO:0000256" key="10">
    <source>
        <dbReference type="SAM" id="Phobius"/>
    </source>
</evidence>
<keyword evidence="5" id="KW-0460">Magnesium</keyword>
<proteinExistence type="inferred from homology"/>
<feature type="transmembrane region" description="Helical" evidence="10">
    <location>
        <begin position="219"/>
        <end position="249"/>
    </location>
</feature>
<comment type="similarity">
    <text evidence="2">Belongs to the SLC41A transporter family.</text>
</comment>
<feature type="transmembrane region" description="Helical" evidence="10">
    <location>
        <begin position="106"/>
        <end position="131"/>
    </location>
</feature>
<feature type="transmembrane region" description="Helical" evidence="10">
    <location>
        <begin position="442"/>
        <end position="466"/>
    </location>
</feature>
<reference evidence="12 13" key="1">
    <citation type="journal article" date="2019" name="PLoS Biol.">
        <title>Sex chromosomes control vertical transmission of feminizing Wolbachia symbionts in an isopod.</title>
        <authorList>
            <person name="Becking T."/>
            <person name="Chebbi M.A."/>
            <person name="Giraud I."/>
            <person name="Moumen B."/>
            <person name="Laverre T."/>
            <person name="Caubet Y."/>
            <person name="Peccoud J."/>
            <person name="Gilbert C."/>
            <person name="Cordaux R."/>
        </authorList>
    </citation>
    <scope>NUCLEOTIDE SEQUENCE [LARGE SCALE GENOMIC DNA]</scope>
    <source>
        <strain evidence="12">ANa2</strain>
        <tissue evidence="12">Whole body excluding digestive tract and cuticle</tissue>
    </source>
</reference>
<keyword evidence="7" id="KW-0406">Ion transport</keyword>
<gene>
    <name evidence="12" type="ORF">Anas_02195</name>
</gene>
<dbReference type="GO" id="GO:0008324">
    <property type="term" value="F:monoatomic cation transmembrane transporter activity"/>
    <property type="evidence" value="ECO:0007669"/>
    <property type="project" value="InterPro"/>
</dbReference>
<accession>A0A5N5T942</accession>
<feature type="region of interest" description="Disordered" evidence="9">
    <location>
        <begin position="1"/>
        <end position="44"/>
    </location>
</feature>
<feature type="compositionally biased region" description="Basic residues" evidence="9">
    <location>
        <begin position="28"/>
        <end position="38"/>
    </location>
</feature>
<name>A0A5N5T942_9CRUS</name>
<comment type="caution">
    <text evidence="12">The sequence shown here is derived from an EMBL/GenBank/DDBJ whole genome shotgun (WGS) entry which is preliminary data.</text>
</comment>
<dbReference type="Proteomes" id="UP000326759">
    <property type="component" value="Unassembled WGS sequence"/>
</dbReference>
<feature type="domain" description="SLC41A/MgtE integral membrane" evidence="11">
    <location>
        <begin position="359"/>
        <end position="502"/>
    </location>
</feature>
<sequence length="519" mass="56395">MGKKRSKKGNSQEKTTLVEASETLPKSKGVRKRSKKKMTPQLSDEDQLELIEFEIPTKKKVKKKGRIEEGDGLFEEQVEEEHSEDDTALIRKRATTSETKETSLSVLIQVMIPFLVAGLGMVGAGLVLDIVQHWKVFETVTELFIMVPALLGLKGNLEMTLASRLSTHANLGHMDKKKDCLSMIVGNLALIQCQAIVVGFLASVAAMVMGWIPDGKFDFLHSLLLCASALVTASFASFILGLIMVGVIIMSRKCNVNPDNVATPIAASLGDLTTLGLLSWIASLLFLAKGTNTWLAPIIIVGYMTSIPLWIWLASRNAHTKDVLYTGWTPVISAMVISSLGGVILDFTVATYKGIAVYQPVINGVGGNLVAVQASRISTSLHAVSSLGKLPRGIKNICLNPFSAFCTNDVHSRTARVLLLLVIPGHLVFVYAISYLKAGHTSLTMVFVIIYLLAAFLQVLILLYVVHIMIHSMWKQKVDPDNSAIPYLTALGDLIGTGLLAVAFHILYLIGDRDADLGD</sequence>
<evidence type="ECO:0000256" key="5">
    <source>
        <dbReference type="ARBA" id="ARBA00022842"/>
    </source>
</evidence>
<dbReference type="FunFam" id="1.10.357.20:FF:000001">
    <property type="entry name" value="Solute carrier family 41 member 2"/>
    <property type="match status" value="1"/>
</dbReference>
<dbReference type="SUPFAM" id="SSF161093">
    <property type="entry name" value="MgtE membrane domain-like"/>
    <property type="match status" value="2"/>
</dbReference>
<dbReference type="InterPro" id="IPR045349">
    <property type="entry name" value="SLC41A1-3"/>
</dbReference>
<evidence type="ECO:0000256" key="1">
    <source>
        <dbReference type="ARBA" id="ARBA00004141"/>
    </source>
</evidence>
<dbReference type="InterPro" id="IPR006667">
    <property type="entry name" value="SLC41_membr_dom"/>
</dbReference>
<evidence type="ECO:0000256" key="2">
    <source>
        <dbReference type="ARBA" id="ARBA00009749"/>
    </source>
</evidence>
<evidence type="ECO:0000313" key="13">
    <source>
        <dbReference type="Proteomes" id="UP000326759"/>
    </source>
</evidence>
<feature type="transmembrane region" description="Helical" evidence="10">
    <location>
        <begin position="261"/>
        <end position="288"/>
    </location>
</feature>
<dbReference type="GO" id="GO:0005886">
    <property type="term" value="C:plasma membrane"/>
    <property type="evidence" value="ECO:0007669"/>
    <property type="project" value="TreeGrafter"/>
</dbReference>
<keyword evidence="3" id="KW-0813">Transport</keyword>
<dbReference type="EMBL" id="SEYY01007227">
    <property type="protein sequence ID" value="KAB7502558.1"/>
    <property type="molecule type" value="Genomic_DNA"/>
</dbReference>
<dbReference type="PANTHER" id="PTHR16228:SF7">
    <property type="entry name" value="SLC41A_MGTE INTEGRAL MEMBRANE DOMAIN-CONTAINING PROTEIN"/>
    <property type="match status" value="1"/>
</dbReference>
<dbReference type="OrthoDB" id="5791097at2759"/>
<dbReference type="InterPro" id="IPR036739">
    <property type="entry name" value="SLC41_membr_dom_sf"/>
</dbReference>
<keyword evidence="13" id="KW-1185">Reference proteome</keyword>
<evidence type="ECO:0000256" key="8">
    <source>
        <dbReference type="ARBA" id="ARBA00023136"/>
    </source>
</evidence>
<keyword evidence="8 10" id="KW-0472">Membrane</keyword>
<keyword evidence="6 10" id="KW-1133">Transmembrane helix</keyword>
<feature type="transmembrane region" description="Helical" evidence="10">
    <location>
        <begin position="417"/>
        <end position="436"/>
    </location>
</feature>
<feature type="region of interest" description="Disordered" evidence="9">
    <location>
        <begin position="73"/>
        <end position="94"/>
    </location>
</feature>
<evidence type="ECO:0000256" key="7">
    <source>
        <dbReference type="ARBA" id="ARBA00023065"/>
    </source>
</evidence>
<evidence type="ECO:0000256" key="9">
    <source>
        <dbReference type="SAM" id="MobiDB-lite"/>
    </source>
</evidence>
<dbReference type="Pfam" id="PF01769">
    <property type="entry name" value="MgtE"/>
    <property type="match status" value="2"/>
</dbReference>
<evidence type="ECO:0000259" key="11">
    <source>
        <dbReference type="Pfam" id="PF01769"/>
    </source>
</evidence>
<dbReference type="Gene3D" id="1.10.357.20">
    <property type="entry name" value="SLC41 divalent cation transporters, integral membrane domain"/>
    <property type="match status" value="2"/>
</dbReference>
<dbReference type="AlphaFoldDB" id="A0A5N5T942"/>
<evidence type="ECO:0000256" key="3">
    <source>
        <dbReference type="ARBA" id="ARBA00022448"/>
    </source>
</evidence>
<evidence type="ECO:0000256" key="6">
    <source>
        <dbReference type="ARBA" id="ARBA00022989"/>
    </source>
</evidence>
<evidence type="ECO:0000313" key="12">
    <source>
        <dbReference type="EMBL" id="KAB7502558.1"/>
    </source>
</evidence>